<gene>
    <name evidence="2" type="ORF">EJ08DRAFT_393944</name>
</gene>
<dbReference type="AlphaFoldDB" id="A0A9P4U346"/>
<accession>A0A9P4U346</accession>
<keyword evidence="1" id="KW-0472">Membrane</keyword>
<evidence type="ECO:0000256" key="1">
    <source>
        <dbReference type="SAM" id="Phobius"/>
    </source>
</evidence>
<dbReference type="EMBL" id="MU007014">
    <property type="protein sequence ID" value="KAF2435231.1"/>
    <property type="molecule type" value="Genomic_DNA"/>
</dbReference>
<protein>
    <submittedName>
        <fullName evidence="2">Uncharacterized protein</fullName>
    </submittedName>
</protein>
<dbReference type="Proteomes" id="UP000800235">
    <property type="component" value="Unassembled WGS sequence"/>
</dbReference>
<keyword evidence="1" id="KW-1133">Transmembrane helix</keyword>
<evidence type="ECO:0000313" key="2">
    <source>
        <dbReference type="EMBL" id="KAF2435231.1"/>
    </source>
</evidence>
<keyword evidence="1" id="KW-0812">Transmembrane</keyword>
<name>A0A9P4U346_9PEZI</name>
<sequence length="110" mass="12772">MCTMQKFSVSCLPRGKTLLPPLFHRYCSSATKMVLGFIFYKELHPSLFFKYQLQEIQEDSLWFALRLLLYVVAVAVAINVASQSLRGLGLVWMFCVQRTVISWLHFADNY</sequence>
<reference evidence="2" key="1">
    <citation type="journal article" date="2020" name="Stud. Mycol.">
        <title>101 Dothideomycetes genomes: a test case for predicting lifestyles and emergence of pathogens.</title>
        <authorList>
            <person name="Haridas S."/>
            <person name="Albert R."/>
            <person name="Binder M."/>
            <person name="Bloem J."/>
            <person name="Labutti K."/>
            <person name="Salamov A."/>
            <person name="Andreopoulos B."/>
            <person name="Baker S."/>
            <person name="Barry K."/>
            <person name="Bills G."/>
            <person name="Bluhm B."/>
            <person name="Cannon C."/>
            <person name="Castanera R."/>
            <person name="Culley D."/>
            <person name="Daum C."/>
            <person name="Ezra D."/>
            <person name="Gonzalez J."/>
            <person name="Henrissat B."/>
            <person name="Kuo A."/>
            <person name="Liang C."/>
            <person name="Lipzen A."/>
            <person name="Lutzoni F."/>
            <person name="Magnuson J."/>
            <person name="Mondo S."/>
            <person name="Nolan M."/>
            <person name="Ohm R."/>
            <person name="Pangilinan J."/>
            <person name="Park H.-J."/>
            <person name="Ramirez L."/>
            <person name="Alfaro M."/>
            <person name="Sun H."/>
            <person name="Tritt A."/>
            <person name="Yoshinaga Y."/>
            <person name="Zwiers L.-H."/>
            <person name="Turgeon B."/>
            <person name="Goodwin S."/>
            <person name="Spatafora J."/>
            <person name="Crous P."/>
            <person name="Grigoriev I."/>
        </authorList>
    </citation>
    <scope>NUCLEOTIDE SEQUENCE</scope>
    <source>
        <strain evidence="2">CBS 130266</strain>
    </source>
</reference>
<comment type="caution">
    <text evidence="2">The sequence shown here is derived from an EMBL/GenBank/DDBJ whole genome shotgun (WGS) entry which is preliminary data.</text>
</comment>
<keyword evidence="3" id="KW-1185">Reference proteome</keyword>
<feature type="transmembrane region" description="Helical" evidence="1">
    <location>
        <begin position="60"/>
        <end position="81"/>
    </location>
</feature>
<organism evidence="2 3">
    <name type="scientific">Tothia fuscella</name>
    <dbReference type="NCBI Taxonomy" id="1048955"/>
    <lineage>
        <taxon>Eukaryota</taxon>
        <taxon>Fungi</taxon>
        <taxon>Dikarya</taxon>
        <taxon>Ascomycota</taxon>
        <taxon>Pezizomycotina</taxon>
        <taxon>Dothideomycetes</taxon>
        <taxon>Pleosporomycetidae</taxon>
        <taxon>Venturiales</taxon>
        <taxon>Cylindrosympodiaceae</taxon>
        <taxon>Tothia</taxon>
    </lineage>
</organism>
<proteinExistence type="predicted"/>
<evidence type="ECO:0000313" key="3">
    <source>
        <dbReference type="Proteomes" id="UP000800235"/>
    </source>
</evidence>